<keyword evidence="2" id="KW-1185">Reference proteome</keyword>
<evidence type="ECO:0000313" key="2">
    <source>
        <dbReference type="Proteomes" id="UP000825729"/>
    </source>
</evidence>
<accession>A0AAV7EBH9</accession>
<evidence type="ECO:0000313" key="1">
    <source>
        <dbReference type="EMBL" id="KAG9446009.1"/>
    </source>
</evidence>
<dbReference type="EMBL" id="JAINDJ010000005">
    <property type="protein sequence ID" value="KAG9446009.1"/>
    <property type="molecule type" value="Genomic_DNA"/>
</dbReference>
<organism evidence="1 2">
    <name type="scientific">Aristolochia fimbriata</name>
    <name type="common">White veined hardy Dutchman's pipe vine</name>
    <dbReference type="NCBI Taxonomy" id="158543"/>
    <lineage>
        <taxon>Eukaryota</taxon>
        <taxon>Viridiplantae</taxon>
        <taxon>Streptophyta</taxon>
        <taxon>Embryophyta</taxon>
        <taxon>Tracheophyta</taxon>
        <taxon>Spermatophyta</taxon>
        <taxon>Magnoliopsida</taxon>
        <taxon>Magnoliidae</taxon>
        <taxon>Piperales</taxon>
        <taxon>Aristolochiaceae</taxon>
        <taxon>Aristolochia</taxon>
    </lineage>
</organism>
<sequence length="186" mass="20608">MSPSRSRTVNLLCPTLAKIVPFVVLEDHGLDLGTLAGIFGIEPSTLRLNGHFISRGVNFISSVTWESVLSFFAKKGYSIGKSSQDAVIVDGKFCDDNDRAKAGSQYSNDMGVGQRTEDSGIGSKRKPWLEDVNLLKRRKLYGDDAVLEKDNLSGKRKLCLGDVNLLKRRKMERLQLRKTSGPILYS</sequence>
<dbReference type="AlphaFoldDB" id="A0AAV7EBH9"/>
<name>A0AAV7EBH9_ARIFI</name>
<gene>
    <name evidence="1" type="ORF">H6P81_012137</name>
</gene>
<comment type="caution">
    <text evidence="1">The sequence shown here is derived from an EMBL/GenBank/DDBJ whole genome shotgun (WGS) entry which is preliminary data.</text>
</comment>
<protein>
    <submittedName>
        <fullName evidence="1">Uncharacterized protein</fullName>
    </submittedName>
</protein>
<dbReference type="PANTHER" id="PTHR39104">
    <property type="entry name" value="AMINO ACID-LIGASE"/>
    <property type="match status" value="1"/>
</dbReference>
<dbReference type="Proteomes" id="UP000825729">
    <property type="component" value="Unassembled WGS sequence"/>
</dbReference>
<reference evidence="1 2" key="1">
    <citation type="submission" date="2021-07" db="EMBL/GenBank/DDBJ databases">
        <title>The Aristolochia fimbriata genome: insights into angiosperm evolution, floral development and chemical biosynthesis.</title>
        <authorList>
            <person name="Jiao Y."/>
        </authorList>
    </citation>
    <scope>NUCLEOTIDE SEQUENCE [LARGE SCALE GENOMIC DNA]</scope>
    <source>
        <strain evidence="1">IBCAS-2021</strain>
        <tissue evidence="1">Leaf</tissue>
    </source>
</reference>
<proteinExistence type="predicted"/>
<dbReference type="PANTHER" id="PTHR39104:SF1">
    <property type="entry name" value="AMINO ACID-LIGASE"/>
    <property type="match status" value="1"/>
</dbReference>